<proteinExistence type="predicted"/>
<dbReference type="InterPro" id="IPR009081">
    <property type="entry name" value="PP-bd_ACP"/>
</dbReference>
<sequence length="1336" mass="143490">MTTSPIVERAVDTVRRQTGPGPAVDAPLSAAQRRVWLLEHLRPELVEYNMAQVFELSGPLDADALAAALRLVVERHSILRSRVVQDATGGPRLRVGPASAVRLQQTNLRYLAVGPAYEEAYRLSEADISGRFDLAAGPWLRARLTELPEQRHLFTVVVHHIAVDAASMQILWQELSQAYAALTAGSRPELAELPIQYADYAERAARQLETPESAAEVEHWKRTMAGATPTELRGDRARPAVRGGAGARVSHVIDPAVADGVRELAQRYRVTPFMVLFSAFAALVSRHSGSRDVTVGVPMSGRTLQETEGLIGFFVNTVLLRTDLEGNPTFAELLSRVRGTTLEAYEHQGVPFDVLVDELRPERDLSRNPLFQLLFNLVEEQTSQLRLPGVSVRSLPVEADTARFDLDVTVVTQGRRMEVLISYATELFEAGTVARFAEHYRRILAHAVARPETRIGDLDLLAPAEERLLLSDWNDTAVPESPLLLPDLVDRQAERTPDAVAVQGLDGEQLTYAELVRRASALAAVLRAEGTGQDAPVGVMVERSPDLLVALLAVLKSGAAYLPLESDYPPERLAYVLADSGARLLLGRPELVARLDLDADVRVIDVGRPPQVPADTGPAVPIRPDDLAYVIYTSGSTGRPKGVMVPHRGLVNFVADLGRTLGLSGDDVLCAVTTVAFDISVLELFVPLVHGSRVLLVDRETSADGAALARIVSESGTTVMGATPATWHLLLLSGWQGGDLQAVSGGEALSAQLARELAPRVSRLWNVYGPTETSVYSTLHRIAPDGSAEPVSIGLPIANTQVHVVDDRMRLVPIGAVGELVIGGSGVTRGYSGRPGLTAERFVPDPFGAGGRLYRTGDLGRRRPDGTLEFIGREDTQVKIRGHRIELGEIEAVLQRHPAVARAAVITAGEDMARRIVGYVSWRDEPDEPGLRGFLRERLPQYMVPAVLVGLDHMPLTPNGKVDRKQLPEPAAEAGAEPVAPRDSLELRVTSICERVLGRSPVGVRDDFFAAGGNSLSAFELVEAVRRELGVSVPLSTFFRAPTIEALCGALPGLSAVSERLLVPLASAVPATGSPLFLVHPHGGGVSSYMGLARELEGSVDLYGVEAVGYNTEAAPLRSVEEIADRYLAEIAELSPEGPVLLGGWSFGGVVAFEMAVRLERAGRPVGALVLLDSPVPGSADLVGDEDVLSRFGADAGLSSDEMDELDDNALIAALVRQSHQAGRLPDRIESTAVRRMVDVARANGEAAGRYRPGAVVDADIHLITVSESHPTLKSPDVDPDAWQALTRGRVGTVPVPGNHHDMVHPPHVGELAARIAEIVRPHQAAAPAARPSADA</sequence>
<reference evidence="5" key="1">
    <citation type="submission" date="2024-07" db="EMBL/GenBank/DDBJ databases">
        <authorList>
            <person name="Yu S.T."/>
        </authorList>
    </citation>
    <scope>NUCLEOTIDE SEQUENCE</scope>
    <source>
        <strain evidence="5">R39</strain>
    </source>
</reference>
<dbReference type="Gene3D" id="2.30.38.10">
    <property type="entry name" value="Luciferase, Domain 3"/>
    <property type="match status" value="1"/>
</dbReference>
<dbReference type="GO" id="GO:0031177">
    <property type="term" value="F:phosphopantetheine binding"/>
    <property type="evidence" value="ECO:0007669"/>
    <property type="project" value="InterPro"/>
</dbReference>
<dbReference type="FunFam" id="3.40.50.980:FF:000001">
    <property type="entry name" value="Non-ribosomal peptide synthetase"/>
    <property type="match status" value="1"/>
</dbReference>
<dbReference type="InterPro" id="IPR036736">
    <property type="entry name" value="ACP-like_sf"/>
</dbReference>
<dbReference type="InterPro" id="IPR029058">
    <property type="entry name" value="AB_hydrolase_fold"/>
</dbReference>
<dbReference type="Gene3D" id="3.40.50.1820">
    <property type="entry name" value="alpha/beta hydrolase"/>
    <property type="match status" value="1"/>
</dbReference>
<evidence type="ECO:0000256" key="1">
    <source>
        <dbReference type="ARBA" id="ARBA00001957"/>
    </source>
</evidence>
<dbReference type="InterPro" id="IPR020806">
    <property type="entry name" value="PKS_PP-bd"/>
</dbReference>
<dbReference type="SMART" id="SM00823">
    <property type="entry name" value="PKS_PP"/>
    <property type="match status" value="1"/>
</dbReference>
<dbReference type="InterPro" id="IPR020802">
    <property type="entry name" value="TesA-like"/>
</dbReference>
<evidence type="ECO:0000256" key="3">
    <source>
        <dbReference type="ARBA" id="ARBA00022553"/>
    </source>
</evidence>
<dbReference type="GO" id="GO:0043041">
    <property type="term" value="P:amino acid activation for nonribosomal peptide biosynthetic process"/>
    <property type="evidence" value="ECO:0007669"/>
    <property type="project" value="TreeGrafter"/>
</dbReference>
<dbReference type="InterPro" id="IPR020459">
    <property type="entry name" value="AMP-binding"/>
</dbReference>
<evidence type="ECO:0000259" key="4">
    <source>
        <dbReference type="PROSITE" id="PS50075"/>
    </source>
</evidence>
<dbReference type="Pfam" id="PF00975">
    <property type="entry name" value="Thioesterase"/>
    <property type="match status" value="1"/>
</dbReference>
<name>A0AB39QZS9_9ACTN</name>
<dbReference type="EMBL" id="CP163441">
    <property type="protein sequence ID" value="XDQ47661.1"/>
    <property type="molecule type" value="Genomic_DNA"/>
</dbReference>
<dbReference type="Pfam" id="PF00550">
    <property type="entry name" value="PP-binding"/>
    <property type="match status" value="1"/>
</dbReference>
<comment type="cofactor">
    <cofactor evidence="1">
        <name>pantetheine 4'-phosphate</name>
        <dbReference type="ChEBI" id="CHEBI:47942"/>
    </cofactor>
</comment>
<dbReference type="GO" id="GO:0009239">
    <property type="term" value="P:enterobactin biosynthetic process"/>
    <property type="evidence" value="ECO:0007669"/>
    <property type="project" value="TreeGrafter"/>
</dbReference>
<keyword evidence="2" id="KW-0596">Phosphopantetheine</keyword>
<dbReference type="SUPFAM" id="SSF56801">
    <property type="entry name" value="Acetyl-CoA synthetase-like"/>
    <property type="match status" value="1"/>
</dbReference>
<gene>
    <name evidence="5" type="ORF">AB5J52_38260</name>
</gene>
<dbReference type="SUPFAM" id="SSF52777">
    <property type="entry name" value="CoA-dependent acyltransferases"/>
    <property type="match status" value="2"/>
</dbReference>
<dbReference type="SMART" id="SM00824">
    <property type="entry name" value="PKS_TE"/>
    <property type="match status" value="1"/>
</dbReference>
<dbReference type="Pfam" id="PF00668">
    <property type="entry name" value="Condensation"/>
    <property type="match status" value="1"/>
</dbReference>
<dbReference type="InterPro" id="IPR023213">
    <property type="entry name" value="CAT-like_dom_sf"/>
</dbReference>
<dbReference type="Gene3D" id="1.10.1200.10">
    <property type="entry name" value="ACP-like"/>
    <property type="match status" value="1"/>
</dbReference>
<accession>A0AB39QZS9</accession>
<dbReference type="Gene3D" id="3.40.50.980">
    <property type="match status" value="2"/>
</dbReference>
<dbReference type="SUPFAM" id="SSF47336">
    <property type="entry name" value="ACP-like"/>
    <property type="match status" value="1"/>
</dbReference>
<dbReference type="FunFam" id="3.30.300.30:FF:000010">
    <property type="entry name" value="Enterobactin synthetase component F"/>
    <property type="match status" value="1"/>
</dbReference>
<dbReference type="GO" id="GO:0008610">
    <property type="term" value="P:lipid biosynthetic process"/>
    <property type="evidence" value="ECO:0007669"/>
    <property type="project" value="UniProtKB-ARBA"/>
</dbReference>
<dbReference type="PROSITE" id="PS50075">
    <property type="entry name" value="CARRIER"/>
    <property type="match status" value="1"/>
</dbReference>
<dbReference type="InterPro" id="IPR000873">
    <property type="entry name" value="AMP-dep_synth/lig_dom"/>
</dbReference>
<dbReference type="Pfam" id="PF00501">
    <property type="entry name" value="AMP-binding"/>
    <property type="match status" value="1"/>
</dbReference>
<dbReference type="Gene3D" id="3.30.300.30">
    <property type="match status" value="1"/>
</dbReference>
<dbReference type="PANTHER" id="PTHR45527">
    <property type="entry name" value="NONRIBOSOMAL PEPTIDE SYNTHETASE"/>
    <property type="match status" value="1"/>
</dbReference>
<dbReference type="InterPro" id="IPR001242">
    <property type="entry name" value="Condensation_dom"/>
</dbReference>
<dbReference type="NCBIfam" id="TIGR01733">
    <property type="entry name" value="AA-adenyl-dom"/>
    <property type="match status" value="1"/>
</dbReference>
<dbReference type="Pfam" id="PF13193">
    <property type="entry name" value="AMP-binding_C"/>
    <property type="match status" value="1"/>
</dbReference>
<keyword evidence="3" id="KW-0597">Phosphoprotein</keyword>
<dbReference type="InterPro" id="IPR001031">
    <property type="entry name" value="Thioesterase"/>
</dbReference>
<dbReference type="PRINTS" id="PR00154">
    <property type="entry name" value="AMPBINDING"/>
</dbReference>
<feature type="domain" description="Carrier" evidence="4">
    <location>
        <begin position="980"/>
        <end position="1055"/>
    </location>
</feature>
<dbReference type="InterPro" id="IPR045851">
    <property type="entry name" value="AMP-bd_C_sf"/>
</dbReference>
<evidence type="ECO:0000313" key="5">
    <source>
        <dbReference type="EMBL" id="XDQ47661.1"/>
    </source>
</evidence>
<dbReference type="GO" id="GO:0009366">
    <property type="term" value="C:enterobactin synthetase complex"/>
    <property type="evidence" value="ECO:0007669"/>
    <property type="project" value="TreeGrafter"/>
</dbReference>
<dbReference type="GO" id="GO:0005829">
    <property type="term" value="C:cytosol"/>
    <property type="evidence" value="ECO:0007669"/>
    <property type="project" value="TreeGrafter"/>
</dbReference>
<dbReference type="FunFam" id="2.30.38.10:FF:000001">
    <property type="entry name" value="Non-ribosomal peptide synthetase PvdI"/>
    <property type="match status" value="1"/>
</dbReference>
<dbReference type="SUPFAM" id="SSF53474">
    <property type="entry name" value="alpha/beta-Hydrolases"/>
    <property type="match status" value="1"/>
</dbReference>
<organism evidence="5">
    <name type="scientific">Streptomyces sp. R39</name>
    <dbReference type="NCBI Taxonomy" id="3238631"/>
    <lineage>
        <taxon>Bacteria</taxon>
        <taxon>Bacillati</taxon>
        <taxon>Actinomycetota</taxon>
        <taxon>Actinomycetes</taxon>
        <taxon>Kitasatosporales</taxon>
        <taxon>Streptomycetaceae</taxon>
        <taxon>Streptomyces</taxon>
    </lineage>
</organism>
<dbReference type="Gene3D" id="3.30.559.30">
    <property type="entry name" value="Nonribosomal peptide synthetase, condensation domain"/>
    <property type="match status" value="1"/>
</dbReference>
<dbReference type="InterPro" id="IPR020845">
    <property type="entry name" value="AMP-binding_CS"/>
</dbReference>
<dbReference type="FunFam" id="3.40.50.12780:FF:000012">
    <property type="entry name" value="Non-ribosomal peptide synthetase"/>
    <property type="match status" value="1"/>
</dbReference>
<dbReference type="PROSITE" id="PS00455">
    <property type="entry name" value="AMP_BINDING"/>
    <property type="match status" value="1"/>
</dbReference>
<dbReference type="PANTHER" id="PTHR45527:SF1">
    <property type="entry name" value="FATTY ACID SYNTHASE"/>
    <property type="match status" value="1"/>
</dbReference>
<protein>
    <submittedName>
        <fullName evidence="5">Amino acid adenylation domain-containing protein</fullName>
    </submittedName>
</protein>
<dbReference type="GO" id="GO:0047527">
    <property type="term" value="F:2,3-dihydroxybenzoate-serine ligase activity"/>
    <property type="evidence" value="ECO:0007669"/>
    <property type="project" value="TreeGrafter"/>
</dbReference>
<dbReference type="RefSeq" id="WP_369226558.1">
    <property type="nucleotide sequence ID" value="NZ_CP163441.1"/>
</dbReference>
<dbReference type="CDD" id="cd19531">
    <property type="entry name" value="LCL_NRPS-like"/>
    <property type="match status" value="1"/>
</dbReference>
<evidence type="ECO:0000256" key="2">
    <source>
        <dbReference type="ARBA" id="ARBA00022450"/>
    </source>
</evidence>
<dbReference type="InterPro" id="IPR010071">
    <property type="entry name" value="AA_adenyl_dom"/>
</dbReference>
<dbReference type="Gene3D" id="3.30.559.10">
    <property type="entry name" value="Chloramphenicol acetyltransferase-like domain"/>
    <property type="match status" value="1"/>
</dbReference>
<dbReference type="InterPro" id="IPR025110">
    <property type="entry name" value="AMP-bd_C"/>
</dbReference>